<dbReference type="Proteomes" id="UP000588112">
    <property type="component" value="Unassembled WGS sequence"/>
</dbReference>
<protein>
    <submittedName>
        <fullName evidence="1">Uncharacterized protein</fullName>
    </submittedName>
</protein>
<keyword evidence="2" id="KW-1185">Reference proteome</keyword>
<dbReference type="AlphaFoldDB" id="A0A7W8Z0I4"/>
<reference evidence="1 2" key="1">
    <citation type="submission" date="2020-08" db="EMBL/GenBank/DDBJ databases">
        <title>Sequencing the genomes of 1000 actinobacteria strains.</title>
        <authorList>
            <person name="Klenk H.-P."/>
        </authorList>
    </citation>
    <scope>NUCLEOTIDE SEQUENCE [LARGE SCALE GENOMIC DNA]</scope>
    <source>
        <strain evidence="1 2">DSM 45790</strain>
    </source>
</reference>
<accession>A0A7W8Z0I4</accession>
<evidence type="ECO:0000313" key="2">
    <source>
        <dbReference type="Proteomes" id="UP000588112"/>
    </source>
</evidence>
<dbReference type="EMBL" id="JACHBR010000001">
    <property type="protein sequence ID" value="MBB5625151.1"/>
    <property type="molecule type" value="Genomic_DNA"/>
</dbReference>
<organism evidence="1 2">
    <name type="scientific">Sphaerisporangium krabiense</name>
    <dbReference type="NCBI Taxonomy" id="763782"/>
    <lineage>
        <taxon>Bacteria</taxon>
        <taxon>Bacillati</taxon>
        <taxon>Actinomycetota</taxon>
        <taxon>Actinomycetes</taxon>
        <taxon>Streptosporangiales</taxon>
        <taxon>Streptosporangiaceae</taxon>
        <taxon>Sphaerisporangium</taxon>
    </lineage>
</organism>
<dbReference type="RefSeq" id="WP_184608415.1">
    <property type="nucleotide sequence ID" value="NZ_BOOS01000035.1"/>
</dbReference>
<gene>
    <name evidence="1" type="ORF">BJ981_000850</name>
</gene>
<proteinExistence type="predicted"/>
<comment type="caution">
    <text evidence="1">The sequence shown here is derived from an EMBL/GenBank/DDBJ whole genome shotgun (WGS) entry which is preliminary data.</text>
</comment>
<sequence>MPLEDVAEAGGLSAGITSNIAQSAHVGAGHVLQSVLSGHVEDSHVTLVAGAVSDVQVDIDGAVIVG</sequence>
<name>A0A7W8Z0I4_9ACTN</name>
<evidence type="ECO:0000313" key="1">
    <source>
        <dbReference type="EMBL" id="MBB5625151.1"/>
    </source>
</evidence>